<dbReference type="InterPro" id="IPR045087">
    <property type="entry name" value="Cu-oxidase_fam"/>
</dbReference>
<dbReference type="EMBL" id="MG550092">
    <property type="protein sequence ID" value="AWC08468.1"/>
    <property type="molecule type" value="mRNA"/>
</dbReference>
<dbReference type="Pfam" id="PF07731">
    <property type="entry name" value="Cu-oxidase_2"/>
    <property type="match status" value="1"/>
</dbReference>
<feature type="chain" id="PRO_5015459211" evidence="5">
    <location>
        <begin position="18"/>
        <end position="514"/>
    </location>
</feature>
<feature type="domain" description="Plastocyanin-like" evidence="8">
    <location>
        <begin position="28"/>
        <end position="147"/>
    </location>
</feature>
<keyword evidence="5" id="KW-0732">Signal</keyword>
<comment type="similarity">
    <text evidence="1">Belongs to the multicopper oxidase family.</text>
</comment>
<sequence>MFSVFALSILFVASVKAAIGPDAELVVSNAQRAPDGFKRDTIVVNGQFPSPLITGTKGDHFNLNVVNLLHDTDLDTVTSVHWHGLFQRGSAHADGPAFVAQCPIVPLESFNYQFSVPDQAGTYWYHSHYKLQYCQGLRGPIVIYDPEDPQKHLYDVDNEGTVITLADWYHTTKFAPGPQKPDSTLINGKGRYSGDFSAPLSVVNVKQGLRYRFRLISISCDTNFVFSIDGHSFAVIEVDGTSHQPLPIDSVQIMAGQRYSLVMAADQAPSNYWIRAQPNSGNASFAGGLNSAILRYAGAPLVDPASTSSALTRPLVEQNLHSLTDAAAPGAPYPGGADLTIELDVGFAAGAFEINGTSFQSSTVPVLLQVLNGANASSLLPSGLVYELPKNKVIELVIPGGAVGGPHPVHLHGHVFSVVRSAGNSTYNYVNPPKRDVVSIGTSASDRTTIRFTTDNPGPWFFHCHIDFHLNEGFAAVFVEDQADIKAIDKPTKNWGLLCPAYNIYAKLNNLTAS</sequence>
<evidence type="ECO:0000256" key="5">
    <source>
        <dbReference type="SAM" id="SignalP"/>
    </source>
</evidence>
<evidence type="ECO:0000259" key="8">
    <source>
        <dbReference type="Pfam" id="PF07732"/>
    </source>
</evidence>
<dbReference type="EC" id="1.10.3.2" evidence="9"/>
<dbReference type="AlphaFoldDB" id="A0A2S0X9L2"/>
<dbReference type="PANTHER" id="PTHR11709:SF511">
    <property type="entry name" value="LACCASE"/>
    <property type="match status" value="1"/>
</dbReference>
<dbReference type="InterPro" id="IPR011707">
    <property type="entry name" value="Cu-oxidase-like_N"/>
</dbReference>
<keyword evidence="2" id="KW-0186">Copper</keyword>
<keyword evidence="3" id="KW-1015">Disulfide bond</keyword>
<evidence type="ECO:0000256" key="3">
    <source>
        <dbReference type="ARBA" id="ARBA00023157"/>
    </source>
</evidence>
<evidence type="ECO:0000313" key="9">
    <source>
        <dbReference type="EMBL" id="AWC08468.1"/>
    </source>
</evidence>
<feature type="signal peptide" evidence="5">
    <location>
        <begin position="1"/>
        <end position="17"/>
    </location>
</feature>
<evidence type="ECO:0000256" key="1">
    <source>
        <dbReference type="ARBA" id="ARBA00010609"/>
    </source>
</evidence>
<reference evidence="9" key="1">
    <citation type="journal article" date="2016" name="J. Basic Microbiol.">
        <title>Laccase multigene families in Agaricomycetes.</title>
        <authorList>
            <person name="Moiseenko K.V."/>
            <person name="Maloshenok L.G."/>
            <person name="Vasina D.V."/>
            <person name="Bruskin S.A."/>
            <person name="Tyazhelova T.V."/>
            <person name="Koroleva O.V."/>
        </authorList>
    </citation>
    <scope>NUCLEOTIDE SEQUENCE</scope>
    <source>
        <strain evidence="9">LE-BIN_2142</strain>
    </source>
</reference>
<accession>A0A2S0X9L2</accession>
<evidence type="ECO:0000256" key="4">
    <source>
        <dbReference type="ARBA" id="ARBA00023180"/>
    </source>
</evidence>
<dbReference type="GO" id="GO:0005507">
    <property type="term" value="F:copper ion binding"/>
    <property type="evidence" value="ECO:0007669"/>
    <property type="project" value="InterPro"/>
</dbReference>
<dbReference type="InterPro" id="IPR008972">
    <property type="entry name" value="Cupredoxin"/>
</dbReference>
<feature type="domain" description="Plastocyanin-like" evidence="6">
    <location>
        <begin position="161"/>
        <end position="299"/>
    </location>
</feature>
<dbReference type="FunFam" id="2.60.40.420:FF:000045">
    <property type="entry name" value="Laccase 2"/>
    <property type="match status" value="1"/>
</dbReference>
<protein>
    <submittedName>
        <fullName evidence="9">Laccase C</fullName>
        <ecNumber evidence="9">1.10.3.2</ecNumber>
    </submittedName>
</protein>
<dbReference type="PANTHER" id="PTHR11709">
    <property type="entry name" value="MULTI-COPPER OXIDASE"/>
    <property type="match status" value="1"/>
</dbReference>
<evidence type="ECO:0000259" key="7">
    <source>
        <dbReference type="Pfam" id="PF07731"/>
    </source>
</evidence>
<dbReference type="Pfam" id="PF07732">
    <property type="entry name" value="Cu-oxidase_3"/>
    <property type="match status" value="1"/>
</dbReference>
<dbReference type="Gene3D" id="2.60.40.420">
    <property type="entry name" value="Cupredoxins - blue copper proteins"/>
    <property type="match status" value="3"/>
</dbReference>
<dbReference type="InterPro" id="IPR001117">
    <property type="entry name" value="Cu-oxidase_2nd"/>
</dbReference>
<feature type="domain" description="Plastocyanin-like" evidence="7">
    <location>
        <begin position="363"/>
        <end position="483"/>
    </location>
</feature>
<dbReference type="CDD" id="cd13903">
    <property type="entry name" value="CuRO_3_Tv-LCC_like"/>
    <property type="match status" value="1"/>
</dbReference>
<dbReference type="InterPro" id="IPR011706">
    <property type="entry name" value="Cu-oxidase_C"/>
</dbReference>
<evidence type="ECO:0000259" key="6">
    <source>
        <dbReference type="Pfam" id="PF00394"/>
    </source>
</evidence>
<dbReference type="SUPFAM" id="SSF49503">
    <property type="entry name" value="Cupredoxins"/>
    <property type="match status" value="3"/>
</dbReference>
<dbReference type="GO" id="GO:0052716">
    <property type="term" value="F:hydroquinone:oxygen oxidoreductase activity"/>
    <property type="evidence" value="ECO:0007669"/>
    <property type="project" value="UniProtKB-EC"/>
</dbReference>
<reference evidence="9" key="2">
    <citation type="submission" date="2017-11" db="EMBL/GenBank/DDBJ databases">
        <authorList>
            <person name="Han C.G."/>
        </authorList>
    </citation>
    <scope>NUCLEOTIDE SEQUENCE</scope>
    <source>
        <strain evidence="9">LE-BIN_2142</strain>
    </source>
</reference>
<proteinExistence type="evidence at transcript level"/>
<keyword evidence="4" id="KW-0325">Glycoprotein</keyword>
<evidence type="ECO:0000256" key="2">
    <source>
        <dbReference type="ARBA" id="ARBA00023008"/>
    </source>
</evidence>
<keyword evidence="9" id="KW-0560">Oxidoreductase</keyword>
<name>A0A2S0X9L2_9AGAM</name>
<dbReference type="Pfam" id="PF00394">
    <property type="entry name" value="Cu-oxidase"/>
    <property type="match status" value="1"/>
</dbReference>
<organism evidence="9">
    <name type="scientific">Peniophora lycii</name>
    <dbReference type="NCBI Taxonomy" id="154539"/>
    <lineage>
        <taxon>Eukaryota</taxon>
        <taxon>Fungi</taxon>
        <taxon>Dikarya</taxon>
        <taxon>Basidiomycota</taxon>
        <taxon>Agaricomycotina</taxon>
        <taxon>Agaricomycetes</taxon>
        <taxon>Russulales</taxon>
        <taxon>Peniophoraceae</taxon>
        <taxon>Peniophora</taxon>
    </lineage>
</organism>